<protein>
    <recommendedName>
        <fullName evidence="2">PiggyBac transposable element-derived protein domain-containing protein</fullName>
    </recommendedName>
</protein>
<reference evidence="3 4" key="1">
    <citation type="journal article" date="2020" name="Cell">
        <title>Large-Scale Comparative Analyses of Tick Genomes Elucidate Their Genetic Diversity and Vector Capacities.</title>
        <authorList>
            <consortium name="Tick Genome and Microbiome Consortium (TIGMIC)"/>
            <person name="Jia N."/>
            <person name="Wang J."/>
            <person name="Shi W."/>
            <person name="Du L."/>
            <person name="Sun Y."/>
            <person name="Zhan W."/>
            <person name="Jiang J.F."/>
            <person name="Wang Q."/>
            <person name="Zhang B."/>
            <person name="Ji P."/>
            <person name="Bell-Sakyi L."/>
            <person name="Cui X.M."/>
            <person name="Yuan T.T."/>
            <person name="Jiang B.G."/>
            <person name="Yang W.F."/>
            <person name="Lam T.T."/>
            <person name="Chang Q.C."/>
            <person name="Ding S.J."/>
            <person name="Wang X.J."/>
            <person name="Zhu J.G."/>
            <person name="Ruan X.D."/>
            <person name="Zhao L."/>
            <person name="Wei J.T."/>
            <person name="Ye R.Z."/>
            <person name="Que T.C."/>
            <person name="Du C.H."/>
            <person name="Zhou Y.H."/>
            <person name="Cheng J.X."/>
            <person name="Dai P.F."/>
            <person name="Guo W.B."/>
            <person name="Han X.H."/>
            <person name="Huang E.J."/>
            <person name="Li L.F."/>
            <person name="Wei W."/>
            <person name="Gao Y.C."/>
            <person name="Liu J.Z."/>
            <person name="Shao H.Z."/>
            <person name="Wang X."/>
            <person name="Wang C.C."/>
            <person name="Yang T.C."/>
            <person name="Huo Q.B."/>
            <person name="Li W."/>
            <person name="Chen H.Y."/>
            <person name="Chen S.E."/>
            <person name="Zhou L.G."/>
            <person name="Ni X.B."/>
            <person name="Tian J.H."/>
            <person name="Sheng Y."/>
            <person name="Liu T."/>
            <person name="Pan Y.S."/>
            <person name="Xia L.Y."/>
            <person name="Li J."/>
            <person name="Zhao F."/>
            <person name="Cao W.C."/>
        </authorList>
    </citation>
    <scope>NUCLEOTIDE SEQUENCE [LARGE SCALE GENOMIC DNA]</scope>
    <source>
        <strain evidence="3">HaeL-2018</strain>
    </source>
</reference>
<dbReference type="OMA" id="EIAISQW"/>
<dbReference type="Pfam" id="PF13843">
    <property type="entry name" value="DDE_Tnp_1_7"/>
    <property type="match status" value="1"/>
</dbReference>
<feature type="region of interest" description="Disordered" evidence="1">
    <location>
        <begin position="75"/>
        <end position="117"/>
    </location>
</feature>
<dbReference type="EMBL" id="JABSTR010000004">
    <property type="protein sequence ID" value="KAH9367826.1"/>
    <property type="molecule type" value="Genomic_DNA"/>
</dbReference>
<proteinExistence type="predicted"/>
<feature type="compositionally biased region" description="Acidic residues" evidence="1">
    <location>
        <begin position="76"/>
        <end position="90"/>
    </location>
</feature>
<feature type="compositionally biased region" description="Acidic residues" evidence="1">
    <location>
        <begin position="53"/>
        <end position="62"/>
    </location>
</feature>
<name>A0A9J6FX53_HAELO</name>
<gene>
    <name evidence="3" type="ORF">HPB48_017693</name>
</gene>
<dbReference type="AlphaFoldDB" id="A0A9J6FX53"/>
<keyword evidence="4" id="KW-1185">Reference proteome</keyword>
<organism evidence="3 4">
    <name type="scientific">Haemaphysalis longicornis</name>
    <name type="common">Bush tick</name>
    <dbReference type="NCBI Taxonomy" id="44386"/>
    <lineage>
        <taxon>Eukaryota</taxon>
        <taxon>Metazoa</taxon>
        <taxon>Ecdysozoa</taxon>
        <taxon>Arthropoda</taxon>
        <taxon>Chelicerata</taxon>
        <taxon>Arachnida</taxon>
        <taxon>Acari</taxon>
        <taxon>Parasitiformes</taxon>
        <taxon>Ixodida</taxon>
        <taxon>Ixodoidea</taxon>
        <taxon>Ixodidae</taxon>
        <taxon>Haemaphysalinae</taxon>
        <taxon>Haemaphysalis</taxon>
    </lineage>
</organism>
<evidence type="ECO:0000313" key="3">
    <source>
        <dbReference type="EMBL" id="KAH9367826.1"/>
    </source>
</evidence>
<dbReference type="InterPro" id="IPR029526">
    <property type="entry name" value="PGBD"/>
</dbReference>
<dbReference type="Proteomes" id="UP000821853">
    <property type="component" value="Chromosome 2"/>
</dbReference>
<comment type="caution">
    <text evidence="3">The sequence shown here is derived from an EMBL/GenBank/DDBJ whole genome shotgun (WGS) entry which is preliminary data.</text>
</comment>
<dbReference type="OrthoDB" id="6509295at2759"/>
<feature type="region of interest" description="Disordered" evidence="1">
    <location>
        <begin position="31"/>
        <end position="62"/>
    </location>
</feature>
<feature type="domain" description="PiggyBac transposable element-derived protein" evidence="2">
    <location>
        <begin position="135"/>
        <end position="200"/>
    </location>
</feature>
<evidence type="ECO:0000313" key="4">
    <source>
        <dbReference type="Proteomes" id="UP000821853"/>
    </source>
</evidence>
<evidence type="ECO:0000259" key="2">
    <source>
        <dbReference type="Pfam" id="PF13843"/>
    </source>
</evidence>
<sequence>MAVVVYGKLKFVPFARERREIAISQWRFASKRNAGGGDAPRKRSASLSSEESSVGEEMDFVSDSDMDVDFILGIASDDDESDGDDDDNESDALTSARVWQRVDTDNPPPAPPRFPFSSVPGILRKPSDENDILRWFHVFFDWQIIDLTVTETNQFVVAYFAAWSSTWKPVDRDEIMVFLTLIILQGIVGKPQVEMYRSTKEVL</sequence>
<dbReference type="PANTHER" id="PTHR46599:SF3">
    <property type="entry name" value="PIGGYBAC TRANSPOSABLE ELEMENT-DERIVED PROTEIN 4"/>
    <property type="match status" value="1"/>
</dbReference>
<dbReference type="VEuPathDB" id="VectorBase:HLOH_062564"/>
<evidence type="ECO:0000256" key="1">
    <source>
        <dbReference type="SAM" id="MobiDB-lite"/>
    </source>
</evidence>
<dbReference type="PANTHER" id="PTHR46599">
    <property type="entry name" value="PIGGYBAC TRANSPOSABLE ELEMENT-DERIVED PROTEIN 4"/>
    <property type="match status" value="1"/>
</dbReference>
<accession>A0A9J6FX53</accession>